<evidence type="ECO:0000259" key="1">
    <source>
        <dbReference type="PROSITE" id="PS51186"/>
    </source>
</evidence>
<dbReference type="InterPro" id="IPR016181">
    <property type="entry name" value="Acyl_CoA_acyltransferase"/>
</dbReference>
<reference evidence="2" key="1">
    <citation type="submission" date="2022-12" db="EMBL/GenBank/DDBJ databases">
        <title>Reference genome sequencing for broad-spectrum identification of bacterial and archaeal isolates by mass spectrometry.</title>
        <authorList>
            <person name="Sekiguchi Y."/>
            <person name="Tourlousse D.M."/>
        </authorList>
    </citation>
    <scope>NUCLEOTIDE SEQUENCE</scope>
    <source>
        <strain evidence="2">10succ1</strain>
    </source>
</reference>
<accession>A0A9W6GPP2</accession>
<protein>
    <recommendedName>
        <fullName evidence="1">N-acetyltransferase domain-containing protein</fullName>
    </recommendedName>
</protein>
<comment type="caution">
    <text evidence="2">The sequence shown here is derived from an EMBL/GenBank/DDBJ whole genome shotgun (WGS) entry which is preliminary data.</text>
</comment>
<gene>
    <name evidence="2" type="ORF">PM10SUCC1_30810</name>
</gene>
<feature type="domain" description="N-acetyltransferase" evidence="1">
    <location>
        <begin position="3"/>
        <end position="170"/>
    </location>
</feature>
<evidence type="ECO:0000313" key="2">
    <source>
        <dbReference type="EMBL" id="GLI57567.1"/>
    </source>
</evidence>
<organism evidence="2 3">
    <name type="scientific">Propionigenium maris DSM 9537</name>
    <dbReference type="NCBI Taxonomy" id="1123000"/>
    <lineage>
        <taxon>Bacteria</taxon>
        <taxon>Fusobacteriati</taxon>
        <taxon>Fusobacteriota</taxon>
        <taxon>Fusobacteriia</taxon>
        <taxon>Fusobacteriales</taxon>
        <taxon>Fusobacteriaceae</taxon>
        <taxon>Propionigenium</taxon>
    </lineage>
</organism>
<dbReference type="CDD" id="cd04301">
    <property type="entry name" value="NAT_SF"/>
    <property type="match status" value="1"/>
</dbReference>
<proteinExistence type="predicted"/>
<dbReference type="GO" id="GO:0016747">
    <property type="term" value="F:acyltransferase activity, transferring groups other than amino-acyl groups"/>
    <property type="evidence" value="ECO:0007669"/>
    <property type="project" value="InterPro"/>
</dbReference>
<dbReference type="Pfam" id="PF00583">
    <property type="entry name" value="Acetyltransf_1"/>
    <property type="match status" value="1"/>
</dbReference>
<sequence>MDLIVREAEIWQAEEIYEVLLRCSDETDFLACGSSERKETMPIEKFREFIASGTATNNKFFVCLDGERVVGMLGMHEEARERFKHRVSLGMNILKGHWGQGGGKLLLEAAIDHFNSMADLTKLELEVRRDNEGAIALYRKLGFEIEGELKNHFLVDSNYYSAYRMAIIKK</sequence>
<dbReference type="PROSITE" id="PS51186">
    <property type="entry name" value="GNAT"/>
    <property type="match status" value="1"/>
</dbReference>
<dbReference type="SUPFAM" id="SSF55729">
    <property type="entry name" value="Acyl-CoA N-acyltransferases (Nat)"/>
    <property type="match status" value="1"/>
</dbReference>
<keyword evidence="3" id="KW-1185">Reference proteome</keyword>
<dbReference type="EMBL" id="BSDY01000020">
    <property type="protein sequence ID" value="GLI57567.1"/>
    <property type="molecule type" value="Genomic_DNA"/>
</dbReference>
<evidence type="ECO:0000313" key="3">
    <source>
        <dbReference type="Proteomes" id="UP001144471"/>
    </source>
</evidence>
<dbReference type="PANTHER" id="PTHR43415">
    <property type="entry name" value="SPERMIDINE N(1)-ACETYLTRANSFERASE"/>
    <property type="match status" value="1"/>
</dbReference>
<dbReference type="InterPro" id="IPR000182">
    <property type="entry name" value="GNAT_dom"/>
</dbReference>
<dbReference type="PANTHER" id="PTHR43415:SF3">
    <property type="entry name" value="GNAT-FAMILY ACETYLTRANSFERASE"/>
    <property type="match status" value="1"/>
</dbReference>
<name>A0A9W6GPP2_9FUSO</name>
<dbReference type="RefSeq" id="WP_281837233.1">
    <property type="nucleotide sequence ID" value="NZ_BSDY01000020.1"/>
</dbReference>
<dbReference type="Gene3D" id="3.40.630.30">
    <property type="match status" value="1"/>
</dbReference>
<dbReference type="AlphaFoldDB" id="A0A9W6GPP2"/>
<dbReference type="Proteomes" id="UP001144471">
    <property type="component" value="Unassembled WGS sequence"/>
</dbReference>